<evidence type="ECO:0000313" key="3">
    <source>
        <dbReference type="Proteomes" id="UP001061361"/>
    </source>
</evidence>
<dbReference type="Proteomes" id="UP001061361">
    <property type="component" value="Chromosome"/>
</dbReference>
<feature type="domain" description="Type VI secretion system spike protein VgrG3-like C-terminal" evidence="1">
    <location>
        <begin position="116"/>
        <end position="308"/>
    </location>
</feature>
<reference evidence="2" key="1">
    <citation type="submission" date="2022-08" db="EMBL/GenBank/DDBJ databases">
        <title>Genome Sequence of the sulphate-reducing bacterium, Pseudodesulfovibrio portus JCM14722.</title>
        <authorList>
            <person name="Kondo R."/>
            <person name="Kataoka T."/>
        </authorList>
    </citation>
    <scope>NUCLEOTIDE SEQUENCE</scope>
    <source>
        <strain evidence="2">JCM 14722</strain>
    </source>
</reference>
<keyword evidence="3" id="KW-1185">Reference proteome</keyword>
<dbReference type="InterPro" id="IPR049073">
    <property type="entry name" value="T6SS_VgrG3-like_C"/>
</dbReference>
<accession>A0ABN6RS83</accession>
<proteinExistence type="predicted"/>
<gene>
    <name evidence="2" type="ORF">JCM14722_04870</name>
</gene>
<protein>
    <recommendedName>
        <fullName evidence="1">Type VI secretion system spike protein VgrG3-like C-terminal domain-containing protein</fullName>
    </recommendedName>
</protein>
<dbReference type="RefSeq" id="WP_264983002.1">
    <property type="nucleotide sequence ID" value="NZ_AP026708.1"/>
</dbReference>
<evidence type="ECO:0000259" key="1">
    <source>
        <dbReference type="Pfam" id="PF21277"/>
    </source>
</evidence>
<evidence type="ECO:0000313" key="2">
    <source>
        <dbReference type="EMBL" id="BDQ32945.1"/>
    </source>
</evidence>
<dbReference type="EMBL" id="AP026708">
    <property type="protein sequence ID" value="BDQ32945.1"/>
    <property type="molecule type" value="Genomic_DNA"/>
</dbReference>
<dbReference type="Pfam" id="PF21277">
    <property type="entry name" value="T6SS_VgrG3-like_C"/>
    <property type="match status" value="1"/>
</dbReference>
<organism evidence="2 3">
    <name type="scientific">Pseudodesulfovibrio portus</name>
    <dbReference type="NCBI Taxonomy" id="231439"/>
    <lineage>
        <taxon>Bacteria</taxon>
        <taxon>Pseudomonadati</taxon>
        <taxon>Thermodesulfobacteriota</taxon>
        <taxon>Desulfovibrionia</taxon>
        <taxon>Desulfovibrionales</taxon>
        <taxon>Desulfovibrionaceae</taxon>
    </lineage>
</organism>
<name>A0ABN6RS83_9BACT</name>
<sequence length="324" mass="34994">MSIGKIGDYDVMASLVQGNGMKGGQRSAQLRAAFDDQMSMTQQLFGEGSTEYGEGSSDSFDVSMINDSMMMEALATITRLMRDEAKLPRGQGALAPGASPAGPVPAPAASDFHVPGALSARFESGDSGVSAIGYDRVGGTSYGKYQIASRPGTMDRFLNYLDEKAPEWADRLRRAGPANTGSKTGDMPAQWKAIAAEDPARFERLQHDFIAGETYRPARDMILGQTGLDFNNAPPALREVLWSTSVQHGATGAAKIFNKVIERFVSGNRDEDFNAMLIKGVYDTRKGQFESSTGRVQKAVANRMDTEKQLALSMLGQTKLNRIV</sequence>